<feature type="chain" id="PRO_5022914323" evidence="5">
    <location>
        <begin position="29"/>
        <end position="1714"/>
    </location>
</feature>
<dbReference type="OrthoDB" id="9990676at2759"/>
<dbReference type="PROSITE" id="PS50294">
    <property type="entry name" value="WD_REPEATS_REGION"/>
    <property type="match status" value="6"/>
</dbReference>
<proteinExistence type="predicted"/>
<dbReference type="InterPro" id="IPR057588">
    <property type="entry name" value="NWD1/2-like_WH"/>
</dbReference>
<feature type="repeat" description="WD" evidence="3">
    <location>
        <begin position="1223"/>
        <end position="1264"/>
    </location>
</feature>
<evidence type="ECO:0000313" key="7">
    <source>
        <dbReference type="EMBL" id="VVC25016.1"/>
    </source>
</evidence>
<dbReference type="SUPFAM" id="SSF50998">
    <property type="entry name" value="Quinoprotein alcohol dehydrogenase-like"/>
    <property type="match status" value="1"/>
</dbReference>
<evidence type="ECO:0000259" key="6">
    <source>
        <dbReference type="Pfam" id="PF25469"/>
    </source>
</evidence>
<dbReference type="PROSITE" id="PS00678">
    <property type="entry name" value="WD_REPEATS_1"/>
    <property type="match status" value="4"/>
</dbReference>
<evidence type="ECO:0000256" key="4">
    <source>
        <dbReference type="SAM" id="MobiDB-lite"/>
    </source>
</evidence>
<dbReference type="PROSITE" id="PS50082">
    <property type="entry name" value="WD_REPEATS_2"/>
    <property type="match status" value="8"/>
</dbReference>
<keyword evidence="8" id="KW-1185">Reference proteome</keyword>
<dbReference type="PRINTS" id="PR00320">
    <property type="entry name" value="GPROTEINBRPT"/>
</dbReference>
<dbReference type="GO" id="GO:0016787">
    <property type="term" value="F:hydrolase activity"/>
    <property type="evidence" value="ECO:0007669"/>
    <property type="project" value="UniProtKB-KW"/>
</dbReference>
<keyword evidence="1 3" id="KW-0853">WD repeat</keyword>
<dbReference type="InterPro" id="IPR015943">
    <property type="entry name" value="WD40/YVTN_repeat-like_dom_sf"/>
</dbReference>
<feature type="domain" description="NWD1/2-like winged helix-turn-helix" evidence="6">
    <location>
        <begin position="625"/>
        <end position="736"/>
    </location>
</feature>
<name>A0A5E4LZ82_9HEMI</name>
<feature type="repeat" description="WD" evidence="3">
    <location>
        <begin position="1489"/>
        <end position="1530"/>
    </location>
</feature>
<dbReference type="InterPro" id="IPR036322">
    <property type="entry name" value="WD40_repeat_dom_sf"/>
</dbReference>
<evidence type="ECO:0000313" key="8">
    <source>
        <dbReference type="Proteomes" id="UP000325440"/>
    </source>
</evidence>
<feature type="compositionally biased region" description="Polar residues" evidence="4">
    <location>
        <begin position="1676"/>
        <end position="1697"/>
    </location>
</feature>
<dbReference type="Gene3D" id="3.40.50.300">
    <property type="entry name" value="P-loop containing nucleotide triphosphate hydrolases"/>
    <property type="match status" value="1"/>
</dbReference>
<dbReference type="Gene3D" id="2.130.10.10">
    <property type="entry name" value="YVTN repeat-like/Quinoprotein amine dehydrogenase"/>
    <property type="match status" value="4"/>
</dbReference>
<feature type="repeat" description="WD" evidence="3">
    <location>
        <begin position="1276"/>
        <end position="1317"/>
    </location>
</feature>
<dbReference type="SUPFAM" id="SSF52540">
    <property type="entry name" value="P-loop containing nucleoside triphosphate hydrolases"/>
    <property type="match status" value="1"/>
</dbReference>
<evidence type="ECO:0000256" key="3">
    <source>
        <dbReference type="PROSITE-ProRule" id="PRU00221"/>
    </source>
</evidence>
<keyword evidence="5" id="KW-0732">Signal</keyword>
<dbReference type="InterPro" id="IPR052752">
    <property type="entry name" value="NACHT-WD_repeat"/>
</dbReference>
<dbReference type="SUPFAM" id="SSF50978">
    <property type="entry name" value="WD40 repeat-like"/>
    <property type="match status" value="1"/>
</dbReference>
<keyword evidence="7" id="KW-0378">Hydrolase</keyword>
<feature type="signal peptide" evidence="5">
    <location>
        <begin position="1"/>
        <end position="28"/>
    </location>
</feature>
<feature type="repeat" description="WD" evidence="3">
    <location>
        <begin position="957"/>
        <end position="998"/>
    </location>
</feature>
<dbReference type="PANTHER" id="PTHR19871:SF28">
    <property type="entry name" value="AAA+ ATPASE DOMAIN-CONTAINING PROTEIN"/>
    <property type="match status" value="1"/>
</dbReference>
<evidence type="ECO:0000256" key="1">
    <source>
        <dbReference type="ARBA" id="ARBA00022574"/>
    </source>
</evidence>
<feature type="region of interest" description="Disordered" evidence="4">
    <location>
        <begin position="1670"/>
        <end position="1714"/>
    </location>
</feature>
<feature type="repeat" description="WD" evidence="3">
    <location>
        <begin position="1446"/>
        <end position="1488"/>
    </location>
</feature>
<accession>A0A5E4LZ82</accession>
<organism evidence="7 8">
    <name type="scientific">Cinara cedri</name>
    <dbReference type="NCBI Taxonomy" id="506608"/>
    <lineage>
        <taxon>Eukaryota</taxon>
        <taxon>Metazoa</taxon>
        <taxon>Ecdysozoa</taxon>
        <taxon>Arthropoda</taxon>
        <taxon>Hexapoda</taxon>
        <taxon>Insecta</taxon>
        <taxon>Pterygota</taxon>
        <taxon>Neoptera</taxon>
        <taxon>Paraneoptera</taxon>
        <taxon>Hemiptera</taxon>
        <taxon>Sternorrhyncha</taxon>
        <taxon>Aphidomorpha</taxon>
        <taxon>Aphidoidea</taxon>
        <taxon>Aphididae</taxon>
        <taxon>Lachninae</taxon>
        <taxon>Cinara</taxon>
    </lineage>
</organism>
<dbReference type="InterPro" id="IPR001680">
    <property type="entry name" value="WD40_rpt"/>
</dbReference>
<feature type="repeat" description="WD" evidence="3">
    <location>
        <begin position="1318"/>
        <end position="1359"/>
    </location>
</feature>
<gene>
    <name evidence="7" type="ORF">CINCED_3A014644</name>
</gene>
<reference evidence="7 8" key="1">
    <citation type="submission" date="2019-08" db="EMBL/GenBank/DDBJ databases">
        <authorList>
            <person name="Alioto T."/>
            <person name="Alioto T."/>
            <person name="Gomez Garrido J."/>
        </authorList>
    </citation>
    <scope>NUCLEOTIDE SEQUENCE [LARGE SCALE GENOMIC DNA]</scope>
</reference>
<feature type="repeat" description="WD" evidence="3">
    <location>
        <begin position="1046"/>
        <end position="1086"/>
    </location>
</feature>
<dbReference type="InterPro" id="IPR019775">
    <property type="entry name" value="WD40_repeat_CS"/>
</dbReference>
<dbReference type="CDD" id="cd00200">
    <property type="entry name" value="WD40"/>
    <property type="match status" value="1"/>
</dbReference>
<dbReference type="SMART" id="SM00320">
    <property type="entry name" value="WD40"/>
    <property type="match status" value="11"/>
</dbReference>
<protein>
    <submittedName>
        <fullName evidence="7">WD40-repeat-containing domain,P-loop containing nucleoside triphosphate hydrolase,G-protein beta WD-40</fullName>
    </submittedName>
</protein>
<dbReference type="PANTHER" id="PTHR19871">
    <property type="entry name" value="BETA TRANSDUCIN-RELATED PROTEIN"/>
    <property type="match status" value="1"/>
</dbReference>
<dbReference type="Pfam" id="PF00400">
    <property type="entry name" value="WD40"/>
    <property type="match status" value="8"/>
</dbReference>
<keyword evidence="2" id="KW-0677">Repeat</keyword>
<dbReference type="Pfam" id="PF25469">
    <property type="entry name" value="WHD_NWD1"/>
    <property type="match status" value="1"/>
</dbReference>
<evidence type="ECO:0000256" key="2">
    <source>
        <dbReference type="ARBA" id="ARBA00022737"/>
    </source>
</evidence>
<dbReference type="InterPro" id="IPR027417">
    <property type="entry name" value="P-loop_NTPase"/>
</dbReference>
<dbReference type="InterPro" id="IPR011047">
    <property type="entry name" value="Quinoprotein_ADH-like_sf"/>
</dbReference>
<dbReference type="InterPro" id="IPR020472">
    <property type="entry name" value="WD40_PAC1"/>
</dbReference>
<sequence length="1714" mass="192221">MSETSNLLGLCTFLLAILMYQPLRVLDGTDVPKREIEREKPIMAERTPVLRHISAETDFRSIHVAGRIAFILTCDDDISVKRNIGTRAMRCVEKYGFIADMNNEEEVQRVFRGELDTAKWAIPRLVKVFVASTRNDFLEERRCILENVGPDLQNLYDSTGLEVEFVDMHYGSESDPMKNPFLFAEHLEEIRNCRAISRGCFFMCLVGDEHQPCPAPVRIAEDAFEQLKDMAQELNLEWPAVENVYRLDASNNHYTLQKPDDKDQEKLQTWFENNEKALAVMHEASQELLSRGLIVDPQIFHSAVQHQTLHALDLNKDHMVVYSREFTGRHNYESSIDETVTSFKHFLKDTVSADNLIELSVEWKPGGIDGEQPEHDMYLTIFQEAVMSKMQNMINASIEQRPELNARNKTIQEVLKEAIVHIVHCRDLIRLAPPPDPEAEAVVRIRKLMSTTAKHGPIVVRGGLGSGKTSLITTVYQECAKWFDKKPVRIVRFSGVTPRASYNLELLRIICEQLTCVLQPGGLCVPLDASFDPLYVSDWFQTLLKRFEEEYRTSTLVLFIDDLHRLNPLDSDIVAGLSWLPTVLPSNVHIMCTTLYIPDELKMTPLQKERLRNSEFYVELPDANIETIKTNINGMLDDYELVYGLKAVKRLASYISVSEFGLTETELLELLMPTTGDFGAPLNLDDGNFNFSTFCTVKKTIMPLLFEKFMSGRILLCWRNKITFDVVKQRYLTSKIHQKTLHMDIGNLFFSEFSKDDSESKTDGSTSKDGETIIHNDMTYSLRHVEESWIHLLKAGDNMRLKELTLCNFDFLLAAVRTISVSYLRSILEHARCYVLDRDVELVYYTVRKSSDVLTRDTLQLGAQIISWLRPVADSSKLMHRIIRCSVSWCDGFTDPLLVPHTSWLQPPLPLHIKCVNCGIPIRYIAPTPSAQHVVVIPKEGDAQLWHTMGNTRINTFVGHQKPIKCLNINKTPQLLVTGSEDHSVLVWDLNTYALMAKYTELESLVLSLCVAMMNDDGNKELGVVLGCENSKILLYTLKGKLVKKIDYHKGPITAVQLTSQDVLVTGSSDCVVCLWEMDTLDLLNTIALPGPVQMLDISIDSMFLLVLCEGNQLLLHALATGTLIHVLKGYCSKVMTIALAEDCQRAVVAGVDSRVYIYDIHSGDLDLVPISTSPHHKEVIAVKITSNDDFLVTAGNGKIAYWNFRKMGSGQTINKQPSSLSKKPHTMAITCLDISRDGTMAVTGGLDSLVNVWHLNVESLENVYQLNNNELHSTMLGHTAAITCLAIASNGLFAVSGSEDKLVLVWGLTVGSAVFTFSGHQSAITAVEVTSDSEKVVSSDKAGVIAVWLSDNGTLLNSVICPATNLSVTNNMKYLVSGDGHFSLHIWPLAVKNEGGPWTEKWPVSHTEEITCFVITYDSLQIITGSKDMSLKVWQINGGKLSQVLVGHEDQVTCVAVAISDKSIVVSGSWDANLIIWDIHTGDDRHLLTGHLGHVTCVKLSGDGSVALSGSDDKRIIVWDTKRGVALTSLQLHLPILGLSMSTDVTRVAVHLYESQYLPITQLMNTPAQYVKVPVFINREHRSLAAKKPMRRMLIKEYSLDSYTWQRKYAHLTSSITRAAVDEKLRRFSVSASMEEISKQANNNENMGSQNLGPEQAALAQSQHFDQLIAEWNNKRSPSKSTSRSNVFLSKQNSRSSRQHSADDESHGSDDFI</sequence>
<dbReference type="Proteomes" id="UP000325440">
    <property type="component" value="Unassembled WGS sequence"/>
</dbReference>
<feature type="repeat" description="WD" evidence="3">
    <location>
        <begin position="1404"/>
        <end position="1445"/>
    </location>
</feature>
<dbReference type="EMBL" id="CABPRJ010000008">
    <property type="protein sequence ID" value="VVC25016.1"/>
    <property type="molecule type" value="Genomic_DNA"/>
</dbReference>
<evidence type="ECO:0000256" key="5">
    <source>
        <dbReference type="SAM" id="SignalP"/>
    </source>
</evidence>
<feature type="compositionally biased region" description="Basic and acidic residues" evidence="4">
    <location>
        <begin position="1701"/>
        <end position="1714"/>
    </location>
</feature>